<comment type="caution">
    <text evidence="2">The sequence shown here is derived from an EMBL/GenBank/DDBJ whole genome shotgun (WGS) entry which is preliminary data.</text>
</comment>
<keyword evidence="3" id="KW-1185">Reference proteome</keyword>
<feature type="transmembrane region" description="Helical" evidence="1">
    <location>
        <begin position="375"/>
        <end position="395"/>
    </location>
</feature>
<keyword evidence="1" id="KW-0812">Transmembrane</keyword>
<feature type="transmembrane region" description="Helical" evidence="1">
    <location>
        <begin position="284"/>
        <end position="308"/>
    </location>
</feature>
<name>A0A5C8NW89_9BURK</name>
<keyword evidence="1" id="KW-0472">Membrane</keyword>
<protein>
    <submittedName>
        <fullName evidence="2">NnrS family protein</fullName>
    </submittedName>
</protein>
<feature type="transmembrane region" description="Helical" evidence="1">
    <location>
        <begin position="81"/>
        <end position="98"/>
    </location>
</feature>
<dbReference type="OrthoDB" id="9770040at2"/>
<evidence type="ECO:0000256" key="1">
    <source>
        <dbReference type="SAM" id="Phobius"/>
    </source>
</evidence>
<accession>A0A5C8NW89</accession>
<dbReference type="InterPro" id="IPR010266">
    <property type="entry name" value="NnrS"/>
</dbReference>
<dbReference type="AlphaFoldDB" id="A0A5C8NW89"/>
<feature type="transmembrane region" description="Helical" evidence="1">
    <location>
        <begin position="232"/>
        <end position="249"/>
    </location>
</feature>
<evidence type="ECO:0000313" key="2">
    <source>
        <dbReference type="EMBL" id="TXL65250.1"/>
    </source>
</evidence>
<feature type="transmembrane region" description="Helical" evidence="1">
    <location>
        <begin position="314"/>
        <end position="337"/>
    </location>
</feature>
<evidence type="ECO:0000313" key="3">
    <source>
        <dbReference type="Proteomes" id="UP000321548"/>
    </source>
</evidence>
<gene>
    <name evidence="2" type="ORF">FHP08_10635</name>
</gene>
<keyword evidence="1" id="KW-1133">Transmembrane helix</keyword>
<dbReference type="Proteomes" id="UP000321548">
    <property type="component" value="Unassembled WGS sequence"/>
</dbReference>
<dbReference type="EMBL" id="VDUY01000004">
    <property type="protein sequence ID" value="TXL65250.1"/>
    <property type="molecule type" value="Genomic_DNA"/>
</dbReference>
<feature type="transmembrane region" description="Helical" evidence="1">
    <location>
        <begin position="42"/>
        <end position="61"/>
    </location>
</feature>
<feature type="transmembrane region" description="Helical" evidence="1">
    <location>
        <begin position="110"/>
        <end position="129"/>
    </location>
</feature>
<sequence>MPSSSTLITIAEIEARRPGARPSGQDAPPQGVALFALGFRPLYLLAALFAALGVPLWIAQFAGLLPGPAWLPAMLWHGHEMVFGFAIAVIAGFLFTAGQNWTGLPTPKGWKLAVICLLWVAARVANYAAPPLVAMVLDAAFLLSVMVPLGSVLWRSRNTRNLFVLAILTAFLVANSLFHLSLPGRLPFDPLTPLHFAIFVVVMLESVIAGRVVPMFTANVIRGVRQWRNEQLDALAIGATGAALLLVLGNAGAGLTAAACAVAAALQATRLAGWNPWATRGNPLLWILHLSYAWIPVGLLLLAFAALGKLPQSAGLHALTIGSMGGLIIGMMTRTALGHTGRLLAAGRAETAMFVLVQLAAVLRVAPVLFEGLPWMPFVTAASVCWSAAFALYFATYAPKLIAPRVDGRPG</sequence>
<organism evidence="2 3">
    <name type="scientific">Zeimonas arvi</name>
    <dbReference type="NCBI Taxonomy" id="2498847"/>
    <lineage>
        <taxon>Bacteria</taxon>
        <taxon>Pseudomonadati</taxon>
        <taxon>Pseudomonadota</taxon>
        <taxon>Betaproteobacteria</taxon>
        <taxon>Burkholderiales</taxon>
        <taxon>Burkholderiaceae</taxon>
        <taxon>Zeimonas</taxon>
    </lineage>
</organism>
<feature type="transmembrane region" description="Helical" evidence="1">
    <location>
        <begin position="194"/>
        <end position="220"/>
    </location>
</feature>
<proteinExistence type="predicted"/>
<reference evidence="2 3" key="1">
    <citation type="submission" date="2019-06" db="EMBL/GenBank/DDBJ databases">
        <title>Quisquiliibacterium sp. nov., isolated from a maize field.</title>
        <authorList>
            <person name="Lin S.-Y."/>
            <person name="Tsai C.-F."/>
            <person name="Young C.-C."/>
        </authorList>
    </citation>
    <scope>NUCLEOTIDE SEQUENCE [LARGE SCALE GENOMIC DNA]</scope>
    <source>
        <strain evidence="2 3">CC-CFT501</strain>
    </source>
</reference>
<dbReference type="Pfam" id="PF05940">
    <property type="entry name" value="NnrS"/>
    <property type="match status" value="1"/>
</dbReference>
<feature type="transmembrane region" description="Helical" evidence="1">
    <location>
        <begin position="161"/>
        <end position="182"/>
    </location>
</feature>
<dbReference type="RefSeq" id="WP_147704445.1">
    <property type="nucleotide sequence ID" value="NZ_VDUY01000004.1"/>
</dbReference>
<feature type="transmembrane region" description="Helical" evidence="1">
    <location>
        <begin position="135"/>
        <end position="154"/>
    </location>
</feature>